<dbReference type="AlphaFoldDB" id="A0AAQ3L2A3"/>
<accession>A0AAQ3L2A3</accession>
<dbReference type="InterPro" id="IPR040294">
    <property type="entry name" value="Nodulin-rel_1/2"/>
</dbReference>
<protein>
    <submittedName>
        <fullName evidence="2">Nodulin-related protein 1</fullName>
    </submittedName>
</protein>
<dbReference type="PANTHER" id="PTHR35098">
    <property type="entry name" value="EXPRESSED PROTEIN"/>
    <property type="match status" value="1"/>
</dbReference>
<name>A0AAQ3L2A3_9LILI</name>
<keyword evidence="3" id="KW-1185">Reference proteome</keyword>
<feature type="region of interest" description="Disordered" evidence="1">
    <location>
        <begin position="90"/>
        <end position="136"/>
    </location>
</feature>
<organism evidence="2 3">
    <name type="scientific">Canna indica</name>
    <name type="common">Indian-shot</name>
    <dbReference type="NCBI Taxonomy" id="4628"/>
    <lineage>
        <taxon>Eukaryota</taxon>
        <taxon>Viridiplantae</taxon>
        <taxon>Streptophyta</taxon>
        <taxon>Embryophyta</taxon>
        <taxon>Tracheophyta</taxon>
        <taxon>Spermatophyta</taxon>
        <taxon>Magnoliopsida</taxon>
        <taxon>Liliopsida</taxon>
        <taxon>Zingiberales</taxon>
        <taxon>Cannaceae</taxon>
        <taxon>Canna</taxon>
    </lineage>
</organism>
<dbReference type="Proteomes" id="UP001327560">
    <property type="component" value="Chromosome 8"/>
</dbReference>
<dbReference type="GO" id="GO:0009408">
    <property type="term" value="P:response to heat"/>
    <property type="evidence" value="ECO:0007669"/>
    <property type="project" value="InterPro"/>
</dbReference>
<proteinExistence type="predicted"/>
<sequence length="146" mass="14591">MASEVSNTAPDPKTEQHSNETPDTTELLSSAKLVADAAKSALGNETDKLDKAAVAGAAADLLGAASHYGKLSEGQYGKYVEQAETYLEKYSSGGAAHPPATTAEAPAPAPAPADAASTPPSGEAHESSGGGGGMGDFMKIAQGFLK</sequence>
<gene>
    <name evidence="2" type="ORF">Cni_G26455</name>
</gene>
<evidence type="ECO:0000313" key="3">
    <source>
        <dbReference type="Proteomes" id="UP001327560"/>
    </source>
</evidence>
<evidence type="ECO:0000256" key="1">
    <source>
        <dbReference type="SAM" id="MobiDB-lite"/>
    </source>
</evidence>
<feature type="compositionally biased region" description="Low complexity" evidence="1">
    <location>
        <begin position="95"/>
        <end position="120"/>
    </location>
</feature>
<evidence type="ECO:0000313" key="2">
    <source>
        <dbReference type="EMBL" id="WOL17662.1"/>
    </source>
</evidence>
<dbReference type="PANTHER" id="PTHR35098:SF1">
    <property type="entry name" value="NODULIN-RELATED PROTEIN 2"/>
    <property type="match status" value="1"/>
</dbReference>
<dbReference type="GO" id="GO:0010115">
    <property type="term" value="P:regulation of abscisic acid biosynthetic process"/>
    <property type="evidence" value="ECO:0007669"/>
    <property type="project" value="InterPro"/>
</dbReference>
<feature type="region of interest" description="Disordered" evidence="1">
    <location>
        <begin position="1"/>
        <end position="26"/>
    </location>
</feature>
<reference evidence="2 3" key="1">
    <citation type="submission" date="2023-10" db="EMBL/GenBank/DDBJ databases">
        <title>Chromosome-scale genome assembly provides insights into flower coloration mechanisms of Canna indica.</title>
        <authorList>
            <person name="Li C."/>
        </authorList>
    </citation>
    <scope>NUCLEOTIDE SEQUENCE [LARGE SCALE GENOMIC DNA]</scope>
    <source>
        <tissue evidence="2">Flower</tissue>
    </source>
</reference>
<dbReference type="EMBL" id="CP136897">
    <property type="protein sequence ID" value="WOL17662.1"/>
    <property type="molecule type" value="Genomic_DNA"/>
</dbReference>